<organism evidence="1 2">
    <name type="scientific">Leptospira broomii serovar Hurstbridge str. 5399</name>
    <dbReference type="NCBI Taxonomy" id="1049789"/>
    <lineage>
        <taxon>Bacteria</taxon>
        <taxon>Pseudomonadati</taxon>
        <taxon>Spirochaetota</taxon>
        <taxon>Spirochaetia</taxon>
        <taxon>Leptospirales</taxon>
        <taxon>Leptospiraceae</taxon>
        <taxon>Leptospira</taxon>
    </lineage>
</organism>
<keyword evidence="2" id="KW-1185">Reference proteome</keyword>
<name>T0F8W3_9LEPT</name>
<proteinExistence type="predicted"/>
<accession>T0F8W3</accession>
<gene>
    <name evidence="1" type="ORF">LEP1GSC050_3858</name>
</gene>
<dbReference type="STRING" id="1049789.LEP1GSC050_3858"/>
<dbReference type="AlphaFoldDB" id="T0F8W3"/>
<reference evidence="1" key="1">
    <citation type="submission" date="2013-05" db="EMBL/GenBank/DDBJ databases">
        <authorList>
            <person name="Harkins D.M."/>
            <person name="Durkin A.S."/>
            <person name="Brinkac L.M."/>
            <person name="Haft D.H."/>
            <person name="Selengut J.D."/>
            <person name="Sanka R."/>
            <person name="DePew J."/>
            <person name="Purushe J."/>
            <person name="Hartskeerl R.A."/>
            <person name="Ahmed A."/>
            <person name="van der Linden H."/>
            <person name="Goris M.G.A."/>
            <person name="Vinetz J.M."/>
            <person name="Sutton G.G."/>
            <person name="Nierman W.C."/>
            <person name="Fouts D.E."/>
        </authorList>
    </citation>
    <scope>NUCLEOTIDE SEQUENCE [LARGE SCALE GENOMIC DNA]</scope>
    <source>
        <strain evidence="1">5399</strain>
    </source>
</reference>
<comment type="caution">
    <text evidence="1">The sequence shown here is derived from an EMBL/GenBank/DDBJ whole genome shotgun (WGS) entry which is preliminary data.</text>
</comment>
<protein>
    <submittedName>
        <fullName evidence="1">Uncharacterized protein</fullName>
    </submittedName>
</protein>
<evidence type="ECO:0000313" key="2">
    <source>
        <dbReference type="Proteomes" id="UP000015454"/>
    </source>
</evidence>
<evidence type="ECO:0000313" key="1">
    <source>
        <dbReference type="EMBL" id="EQA44351.1"/>
    </source>
</evidence>
<dbReference type="Proteomes" id="UP000015454">
    <property type="component" value="Unassembled WGS sequence"/>
</dbReference>
<sequence>MNLYRFGNFFQFIGFESRVEIIVTIKIIKCEQTFKSTEQRFIRKLVVEFSLSG</sequence>
<dbReference type="EMBL" id="AHMO02000008">
    <property type="protein sequence ID" value="EQA44351.1"/>
    <property type="molecule type" value="Genomic_DNA"/>
</dbReference>